<dbReference type="Proteomes" id="UP000193498">
    <property type="component" value="Unassembled WGS sequence"/>
</dbReference>
<dbReference type="Pfam" id="PF10205">
    <property type="entry name" value="KLRAQ"/>
    <property type="match status" value="1"/>
</dbReference>
<protein>
    <recommendedName>
        <fullName evidence="3">Protein phosphatase 1 regulatory subunit 21 N-terminal domain-containing protein</fullName>
    </recommendedName>
</protein>
<accession>A0A1Y1Y5P1</accession>
<keyword evidence="5" id="KW-1185">Reference proteome</keyword>
<feature type="coiled-coil region" evidence="1">
    <location>
        <begin position="143"/>
        <end position="223"/>
    </location>
</feature>
<evidence type="ECO:0000256" key="2">
    <source>
        <dbReference type="SAM" id="MobiDB-lite"/>
    </source>
</evidence>
<dbReference type="GO" id="GO:0016020">
    <property type="term" value="C:membrane"/>
    <property type="evidence" value="ECO:0007669"/>
    <property type="project" value="TreeGrafter"/>
</dbReference>
<dbReference type="GO" id="GO:0005769">
    <property type="term" value="C:early endosome"/>
    <property type="evidence" value="ECO:0007669"/>
    <property type="project" value="TreeGrafter"/>
</dbReference>
<keyword evidence="1" id="KW-0175">Coiled coil</keyword>
<name>A0A1Y1Y5P1_9FUNG</name>
<evidence type="ECO:0000313" key="4">
    <source>
        <dbReference type="EMBL" id="ORX92924.1"/>
    </source>
</evidence>
<feature type="region of interest" description="Disordered" evidence="2">
    <location>
        <begin position="565"/>
        <end position="609"/>
    </location>
</feature>
<dbReference type="PANTHER" id="PTHR21448:SF0">
    <property type="entry name" value="PROTEIN PHOSPHATASE 1 REGULATORY SUBUNIT 21"/>
    <property type="match status" value="1"/>
</dbReference>
<evidence type="ECO:0000313" key="5">
    <source>
        <dbReference type="Proteomes" id="UP000193498"/>
    </source>
</evidence>
<feature type="domain" description="Protein phosphatase 1 regulatory subunit 21 N-terminal" evidence="3">
    <location>
        <begin position="24"/>
        <end position="171"/>
    </location>
</feature>
<feature type="coiled-coil region" evidence="1">
    <location>
        <begin position="478"/>
        <end position="519"/>
    </location>
</feature>
<dbReference type="SMART" id="SM01254">
    <property type="entry name" value="KLRAQ"/>
    <property type="match status" value="1"/>
</dbReference>
<gene>
    <name evidence="4" type="ORF">K493DRAFT_316302</name>
</gene>
<dbReference type="STRING" id="1314790.A0A1Y1Y5P1"/>
<proteinExistence type="predicted"/>
<dbReference type="EMBL" id="MCFE01000253">
    <property type="protein sequence ID" value="ORX92924.1"/>
    <property type="molecule type" value="Genomic_DNA"/>
</dbReference>
<dbReference type="PANTHER" id="PTHR21448">
    <property type="entry name" value="SMOOTH MUSCLE MYOSIN HEAVY CHAIN-RELATED"/>
    <property type="match status" value="1"/>
</dbReference>
<feature type="coiled-coil region" evidence="1">
    <location>
        <begin position="618"/>
        <end position="687"/>
    </location>
</feature>
<reference evidence="4 5" key="1">
    <citation type="submission" date="2016-07" db="EMBL/GenBank/DDBJ databases">
        <title>Pervasive Adenine N6-methylation of Active Genes in Fungi.</title>
        <authorList>
            <consortium name="DOE Joint Genome Institute"/>
            <person name="Mondo S.J."/>
            <person name="Dannebaum R.O."/>
            <person name="Kuo R.C."/>
            <person name="Labutti K."/>
            <person name="Haridas S."/>
            <person name="Kuo A."/>
            <person name="Salamov A."/>
            <person name="Ahrendt S.R."/>
            <person name="Lipzen A."/>
            <person name="Sullivan W."/>
            <person name="Andreopoulos W.B."/>
            <person name="Clum A."/>
            <person name="Lindquist E."/>
            <person name="Daum C."/>
            <person name="Ramamoorthy G.K."/>
            <person name="Gryganskyi A."/>
            <person name="Culley D."/>
            <person name="Magnuson J.K."/>
            <person name="James T.Y."/>
            <person name="O'Malley M.A."/>
            <person name="Stajich J.E."/>
            <person name="Spatafora J.W."/>
            <person name="Visel A."/>
            <person name="Grigoriev I.V."/>
        </authorList>
    </citation>
    <scope>NUCLEOTIDE SEQUENCE [LARGE SCALE GENOMIC DNA]</scope>
    <source>
        <strain evidence="4 5">CBS 931.73</strain>
    </source>
</reference>
<dbReference type="OrthoDB" id="5566667at2759"/>
<evidence type="ECO:0000256" key="1">
    <source>
        <dbReference type="SAM" id="Coils"/>
    </source>
</evidence>
<dbReference type="InterPro" id="IPR040024">
    <property type="entry name" value="PPP1R21"/>
</dbReference>
<comment type="caution">
    <text evidence="4">The sequence shown here is derived from an EMBL/GenBank/DDBJ whole genome shotgun (WGS) entry which is preliminary data.</text>
</comment>
<feature type="coiled-coil region" evidence="1">
    <location>
        <begin position="44"/>
        <end position="92"/>
    </location>
</feature>
<sequence>MTEGALSVNESVVSGGEELSERYQKLFREYSRIKAQHSVLKKAILKEQTQNSELSTENKSKEQELRKVLQQLDTLNFHNQRLTKRVEDLQRNGSPKLGGQWLLRASAKKELEKQRITLEATTLDLQGKIEENENLHKEVYEIHSLYTEQLNVYQKKVDELENEKNLLNEELVKCQMVNENSAQALRSQKKDAELEIKKIREDLNKTKESLAGLRENIAEKSKLQAEEVAVVKRLSTSLHHYDQLYERLFAHDPKSGCRAIFNQCSDLWSDLIKNAQLVEVPRDLQYLLNFETSSFEEYLINEHLPVGHGKGTDENIVVAVQAVLSIYDRLLQVACENLPDATHLHNRNGKLEKVPLSESFSEFVAEFFTQAAVPLDDKARESLLDKLAAVRIGIKSYIQVSTADSTHHVLLSSLNECSDQLSGAIQSVLLTNPDRVGSEETIPDSSQNVWKGIEDAFQESLSYQQTLVSRLAVLQRESSNLIRSNADLRSRHEELQRESAAQKDRASQLESEVNSLKAMIAERESPEVLDQVEDPEAQVERVTAEASTQTTEVFEVVQSQAPVANGVVSSGDEASVVSPSGQSEPEEDLTDNKAINGSSLSSPNQLDPDQMTREDLIKRHYEGKLAQLLERSQEADSQAQRMRKVCQNLVQKLEASEVEKKTIQKQLDEAKQHVTRIQDELRTTEENYKAQLDMMTEHIAQLTASIPQ</sequence>
<dbReference type="Pfam" id="PF21636">
    <property type="entry name" value="PPP1R21_C"/>
    <property type="match status" value="1"/>
</dbReference>
<dbReference type="InParanoid" id="A0A1Y1Y5P1"/>
<dbReference type="InterPro" id="IPR019343">
    <property type="entry name" value="PPP1R21_N"/>
</dbReference>
<feature type="compositionally biased region" description="Polar residues" evidence="2">
    <location>
        <begin position="593"/>
        <end position="607"/>
    </location>
</feature>
<evidence type="ECO:0000259" key="3">
    <source>
        <dbReference type="SMART" id="SM01254"/>
    </source>
</evidence>
<dbReference type="AlphaFoldDB" id="A0A1Y1Y5P1"/>
<organism evidence="4 5">
    <name type="scientific">Basidiobolus meristosporus CBS 931.73</name>
    <dbReference type="NCBI Taxonomy" id="1314790"/>
    <lineage>
        <taxon>Eukaryota</taxon>
        <taxon>Fungi</taxon>
        <taxon>Fungi incertae sedis</taxon>
        <taxon>Zoopagomycota</taxon>
        <taxon>Entomophthoromycotina</taxon>
        <taxon>Basidiobolomycetes</taxon>
        <taxon>Basidiobolales</taxon>
        <taxon>Basidiobolaceae</taxon>
        <taxon>Basidiobolus</taxon>
    </lineage>
</organism>
<dbReference type="InterPro" id="IPR049372">
    <property type="entry name" value="PPP1R21_C"/>
</dbReference>